<proteinExistence type="predicted"/>
<comment type="caution">
    <text evidence="1">The sequence shown here is derived from an EMBL/GenBank/DDBJ whole genome shotgun (WGS) entry which is preliminary data.</text>
</comment>
<dbReference type="EMBL" id="NBNE01000079">
    <property type="protein sequence ID" value="OWZ23187.1"/>
    <property type="molecule type" value="Genomic_DNA"/>
</dbReference>
<evidence type="ECO:0008006" key="3">
    <source>
        <dbReference type="Google" id="ProtNLM"/>
    </source>
</evidence>
<dbReference type="OrthoDB" id="128128at2759"/>
<evidence type="ECO:0000313" key="1">
    <source>
        <dbReference type="EMBL" id="OWZ23187.1"/>
    </source>
</evidence>
<protein>
    <recommendedName>
        <fullName evidence="3">HAT C-terminal dimerisation domain-containing protein</fullName>
    </recommendedName>
</protein>
<accession>A0A225X1H8</accession>
<organism evidence="1 2">
    <name type="scientific">Phytophthora megakarya</name>
    <dbReference type="NCBI Taxonomy" id="4795"/>
    <lineage>
        <taxon>Eukaryota</taxon>
        <taxon>Sar</taxon>
        <taxon>Stramenopiles</taxon>
        <taxon>Oomycota</taxon>
        <taxon>Peronosporomycetes</taxon>
        <taxon>Peronosporales</taxon>
        <taxon>Peronosporaceae</taxon>
        <taxon>Phytophthora</taxon>
    </lineage>
</organism>
<gene>
    <name evidence="1" type="ORF">PHMEG_0001960</name>
</gene>
<dbReference type="AlphaFoldDB" id="A0A225X1H8"/>
<name>A0A225X1H8_9STRA</name>
<dbReference type="PANTHER" id="PTHR40866">
    <property type="entry name" value="BED-TYPE DOMAIN-CONTAINING PROTEIN"/>
    <property type="match status" value="1"/>
</dbReference>
<sequence length="395" mass="44599">MVFTEVDNELTSELTGLRTSDHICSKSVTTYIHALIPLEDARHFRYGLPLCLTGGKMGRLITLRFLLYSCKVKDVWSAVGISPPLDKQTFSVYGKSLNDVVALIYDNCSTNKATANLLSINLLGCSCHKLNLAIGRLIESQPELAKAFDSLKSKHLKVGSGARGIDLTCGCPSQRHTVAFKLRDGKKVFEIEMELRQLPELEMPRQSDFRSLRVFTPTLAKFASVMIGLQNHGLSIASARGTLIEILEDFPELRHYLAQDAGIVHNPAFESALGKVLDGRIGEMSPREQAKVRQFERPNQPPARQIEWGSDHDYYTHIEDRKRRRLEEKTSYEDLRYMLGTSASVKRGFSMAKGTMTDKRNRISPIMFEALMFLKPNTEFWDSRLFEKAVKDVHA</sequence>
<keyword evidence="2" id="KW-1185">Reference proteome</keyword>
<dbReference type="PANTHER" id="PTHR40866:SF1">
    <property type="entry name" value="BED-TYPE DOMAIN-CONTAINING PROTEIN"/>
    <property type="match status" value="1"/>
</dbReference>
<reference evidence="2" key="1">
    <citation type="submission" date="2017-03" db="EMBL/GenBank/DDBJ databases">
        <title>Phytopthora megakarya and P. palmivora, two closely related causual agents of cacao black pod achieved similar genome size and gene model numbers by different mechanisms.</title>
        <authorList>
            <person name="Ali S."/>
            <person name="Shao J."/>
            <person name="Larry D.J."/>
            <person name="Kronmiller B."/>
            <person name="Shen D."/>
            <person name="Strem M.D."/>
            <person name="Melnick R.L."/>
            <person name="Guiltinan M.J."/>
            <person name="Tyler B.M."/>
            <person name="Meinhardt L.W."/>
            <person name="Bailey B.A."/>
        </authorList>
    </citation>
    <scope>NUCLEOTIDE SEQUENCE [LARGE SCALE GENOMIC DNA]</scope>
    <source>
        <strain evidence="2">zdho120</strain>
    </source>
</reference>
<dbReference type="Proteomes" id="UP000198211">
    <property type="component" value="Unassembled WGS sequence"/>
</dbReference>
<evidence type="ECO:0000313" key="2">
    <source>
        <dbReference type="Proteomes" id="UP000198211"/>
    </source>
</evidence>